<accession>A0A0S4QSY1</accession>
<dbReference type="Gene3D" id="1.10.357.10">
    <property type="entry name" value="Tetracycline Repressor, domain 2"/>
    <property type="match status" value="1"/>
</dbReference>
<dbReference type="Pfam" id="PF00440">
    <property type="entry name" value="TetR_N"/>
    <property type="match status" value="1"/>
</dbReference>
<dbReference type="RefSeq" id="WP_091280742.1">
    <property type="nucleotide sequence ID" value="NZ_FAOZ01000017.1"/>
</dbReference>
<feature type="domain" description="HTH tetR-type" evidence="3">
    <location>
        <begin position="16"/>
        <end position="76"/>
    </location>
</feature>
<dbReference type="PROSITE" id="PS50977">
    <property type="entry name" value="HTH_TETR_2"/>
    <property type="match status" value="1"/>
</dbReference>
<protein>
    <submittedName>
        <fullName evidence="4">DNA-binding transcriptional regulator YbjK</fullName>
    </submittedName>
</protein>
<name>A0A0S4QSY1_9ACTN</name>
<evidence type="ECO:0000256" key="1">
    <source>
        <dbReference type="ARBA" id="ARBA00023125"/>
    </source>
</evidence>
<organism evidence="4 5">
    <name type="scientific">Parafrankia irregularis</name>
    <dbReference type="NCBI Taxonomy" id="795642"/>
    <lineage>
        <taxon>Bacteria</taxon>
        <taxon>Bacillati</taxon>
        <taxon>Actinomycetota</taxon>
        <taxon>Actinomycetes</taxon>
        <taxon>Frankiales</taxon>
        <taxon>Frankiaceae</taxon>
        <taxon>Parafrankia</taxon>
    </lineage>
</organism>
<dbReference type="InterPro" id="IPR001647">
    <property type="entry name" value="HTH_TetR"/>
</dbReference>
<evidence type="ECO:0000313" key="5">
    <source>
        <dbReference type="Proteomes" id="UP000198802"/>
    </source>
</evidence>
<dbReference type="EMBL" id="FAOZ01000017">
    <property type="protein sequence ID" value="CUU58130.1"/>
    <property type="molecule type" value="Genomic_DNA"/>
</dbReference>
<keyword evidence="1 2" id="KW-0238">DNA-binding</keyword>
<dbReference type="Proteomes" id="UP000198802">
    <property type="component" value="Unassembled WGS sequence"/>
</dbReference>
<reference evidence="5" key="1">
    <citation type="submission" date="2015-11" db="EMBL/GenBank/DDBJ databases">
        <authorList>
            <person name="Varghese N."/>
        </authorList>
    </citation>
    <scope>NUCLEOTIDE SEQUENCE [LARGE SCALE GENOMIC DNA]</scope>
    <source>
        <strain evidence="5">DSM 45899</strain>
    </source>
</reference>
<keyword evidence="5" id="KW-1185">Reference proteome</keyword>
<dbReference type="AlphaFoldDB" id="A0A0S4QSY1"/>
<proteinExistence type="predicted"/>
<evidence type="ECO:0000256" key="2">
    <source>
        <dbReference type="PROSITE-ProRule" id="PRU00335"/>
    </source>
</evidence>
<gene>
    <name evidence="4" type="ORF">Ga0074812_11739</name>
</gene>
<dbReference type="GO" id="GO:0003700">
    <property type="term" value="F:DNA-binding transcription factor activity"/>
    <property type="evidence" value="ECO:0007669"/>
    <property type="project" value="TreeGrafter"/>
</dbReference>
<dbReference type="InterPro" id="IPR050109">
    <property type="entry name" value="HTH-type_TetR-like_transc_reg"/>
</dbReference>
<evidence type="ECO:0000259" key="3">
    <source>
        <dbReference type="PROSITE" id="PS50977"/>
    </source>
</evidence>
<dbReference type="SUPFAM" id="SSF46689">
    <property type="entry name" value="Homeodomain-like"/>
    <property type="match status" value="1"/>
</dbReference>
<evidence type="ECO:0000313" key="4">
    <source>
        <dbReference type="EMBL" id="CUU58130.1"/>
    </source>
</evidence>
<dbReference type="GO" id="GO:0000976">
    <property type="term" value="F:transcription cis-regulatory region binding"/>
    <property type="evidence" value="ECO:0007669"/>
    <property type="project" value="TreeGrafter"/>
</dbReference>
<dbReference type="InterPro" id="IPR009057">
    <property type="entry name" value="Homeodomain-like_sf"/>
</dbReference>
<dbReference type="PANTHER" id="PTHR30055">
    <property type="entry name" value="HTH-TYPE TRANSCRIPTIONAL REGULATOR RUTR"/>
    <property type="match status" value="1"/>
</dbReference>
<dbReference type="PRINTS" id="PR00455">
    <property type="entry name" value="HTHTETR"/>
</dbReference>
<sequence>MSGAGQEIRARGSRAHETRDRIVDATIQLLAREGYGSITTRRIGEVAGVKYQLVHYYFASMEDLFIDAFRRGAEENLARLAEITDGEASLRRFWKVNSDAGASRVMVEFVALAQRHPALRLEIATYARRFRAAQLEFARAALARESLAADHIPPVVILLLTTGLAQLEAHDRLIGLTDGHDETRTWIENWLAANTTPVKE</sequence>
<dbReference type="PANTHER" id="PTHR30055:SF226">
    <property type="entry name" value="HTH-TYPE TRANSCRIPTIONAL REGULATOR PKSA"/>
    <property type="match status" value="1"/>
</dbReference>
<feature type="DNA-binding region" description="H-T-H motif" evidence="2">
    <location>
        <begin position="39"/>
        <end position="58"/>
    </location>
</feature>